<dbReference type="AlphaFoldDB" id="A0A2T4BT18"/>
<feature type="compositionally biased region" description="Gly residues" evidence="1">
    <location>
        <begin position="164"/>
        <end position="173"/>
    </location>
</feature>
<feature type="region of interest" description="Disordered" evidence="1">
    <location>
        <begin position="153"/>
        <end position="173"/>
    </location>
</feature>
<protein>
    <submittedName>
        <fullName evidence="2">Uncharacterized protein</fullName>
    </submittedName>
</protein>
<sequence length="173" mass="18508">MRTMQSVGCVKSSFVFWCIIEVSQGGLDCMQGASRAGDYSYLGGRALSGDLDRPGRETRGCLAWFRNSFILKQMPGLNQLQLSSVAFDVSAKVGCLVPGDKIPSPESSEIEWLCPCSRPLQVGSRGRGGKQARWGGRRCSAFSLWTFLGLGSPSSSASLEGPRGRGWAGSGSF</sequence>
<dbReference type="EMBL" id="KZ679141">
    <property type="protein sequence ID" value="PTB72438.1"/>
    <property type="molecule type" value="Genomic_DNA"/>
</dbReference>
<organism evidence="2 3">
    <name type="scientific">Trichoderma longibrachiatum ATCC 18648</name>
    <dbReference type="NCBI Taxonomy" id="983965"/>
    <lineage>
        <taxon>Eukaryota</taxon>
        <taxon>Fungi</taxon>
        <taxon>Dikarya</taxon>
        <taxon>Ascomycota</taxon>
        <taxon>Pezizomycotina</taxon>
        <taxon>Sordariomycetes</taxon>
        <taxon>Hypocreomycetidae</taxon>
        <taxon>Hypocreales</taxon>
        <taxon>Hypocreaceae</taxon>
        <taxon>Trichoderma</taxon>
    </lineage>
</organism>
<accession>A0A2T4BT18</accession>
<name>A0A2T4BT18_TRILO</name>
<evidence type="ECO:0000256" key="1">
    <source>
        <dbReference type="SAM" id="MobiDB-lite"/>
    </source>
</evidence>
<evidence type="ECO:0000313" key="2">
    <source>
        <dbReference type="EMBL" id="PTB72438.1"/>
    </source>
</evidence>
<gene>
    <name evidence="2" type="ORF">M440DRAFT_157415</name>
</gene>
<evidence type="ECO:0000313" key="3">
    <source>
        <dbReference type="Proteomes" id="UP000240760"/>
    </source>
</evidence>
<reference evidence="2 3" key="1">
    <citation type="submission" date="2016-07" db="EMBL/GenBank/DDBJ databases">
        <title>Multiple horizontal gene transfer events from other fungi enriched the ability of initially mycotrophic Trichoderma (Ascomycota) to feed on dead plant biomass.</title>
        <authorList>
            <consortium name="DOE Joint Genome Institute"/>
            <person name="Aerts A."/>
            <person name="Atanasova L."/>
            <person name="Chenthamara K."/>
            <person name="Zhang J."/>
            <person name="Grujic M."/>
            <person name="Henrissat B."/>
            <person name="Kuo A."/>
            <person name="Salamov A."/>
            <person name="Lipzen A."/>
            <person name="Labutti K."/>
            <person name="Barry K."/>
            <person name="Miao Y."/>
            <person name="Rahimi M.J."/>
            <person name="Shen Q."/>
            <person name="Grigoriev I.V."/>
            <person name="Kubicek C.P."/>
            <person name="Druzhinina I.S."/>
        </authorList>
    </citation>
    <scope>NUCLEOTIDE SEQUENCE [LARGE SCALE GENOMIC DNA]</scope>
    <source>
        <strain evidence="2 3">ATCC 18648</strain>
    </source>
</reference>
<proteinExistence type="predicted"/>
<dbReference type="Proteomes" id="UP000240760">
    <property type="component" value="Unassembled WGS sequence"/>
</dbReference>
<keyword evidence="3" id="KW-1185">Reference proteome</keyword>